<comment type="caution">
    <text evidence="1">The sequence shown here is derived from an EMBL/GenBank/DDBJ whole genome shotgun (WGS) entry which is preliminary data.</text>
</comment>
<name>A0ABN1MJY1_9FLAO</name>
<proteinExistence type="predicted"/>
<keyword evidence="2" id="KW-1185">Reference proteome</keyword>
<gene>
    <name evidence="1" type="ORF">GCM10009117_25700</name>
</gene>
<organism evidence="1 2">
    <name type="scientific">Gangjinia marincola</name>
    <dbReference type="NCBI Taxonomy" id="578463"/>
    <lineage>
        <taxon>Bacteria</taxon>
        <taxon>Pseudomonadati</taxon>
        <taxon>Bacteroidota</taxon>
        <taxon>Flavobacteriia</taxon>
        <taxon>Flavobacteriales</taxon>
        <taxon>Flavobacteriaceae</taxon>
        <taxon>Gangjinia</taxon>
    </lineage>
</organism>
<evidence type="ECO:0000313" key="1">
    <source>
        <dbReference type="EMBL" id="GAA0873423.1"/>
    </source>
</evidence>
<accession>A0ABN1MJY1</accession>
<reference evidence="1 2" key="1">
    <citation type="journal article" date="2019" name="Int. J. Syst. Evol. Microbiol.">
        <title>The Global Catalogue of Microorganisms (GCM) 10K type strain sequencing project: providing services to taxonomists for standard genome sequencing and annotation.</title>
        <authorList>
            <consortium name="The Broad Institute Genomics Platform"/>
            <consortium name="The Broad Institute Genome Sequencing Center for Infectious Disease"/>
            <person name="Wu L."/>
            <person name="Ma J."/>
        </authorList>
    </citation>
    <scope>NUCLEOTIDE SEQUENCE [LARGE SCALE GENOMIC DNA]</scope>
    <source>
        <strain evidence="1 2">JCM 16082</strain>
    </source>
</reference>
<evidence type="ECO:0000313" key="2">
    <source>
        <dbReference type="Proteomes" id="UP001500507"/>
    </source>
</evidence>
<dbReference type="RefSeq" id="WP_343768431.1">
    <property type="nucleotide sequence ID" value="NZ_BAAAFG010000016.1"/>
</dbReference>
<dbReference type="Proteomes" id="UP001500507">
    <property type="component" value="Unassembled WGS sequence"/>
</dbReference>
<dbReference type="EMBL" id="BAAAFG010000016">
    <property type="protein sequence ID" value="GAA0873423.1"/>
    <property type="molecule type" value="Genomic_DNA"/>
</dbReference>
<protein>
    <submittedName>
        <fullName evidence="1">Uncharacterized protein</fullName>
    </submittedName>
</protein>
<sequence>MEHQLELETYITKGKLYKHNARSIVATEKLMMKNSSETMVEKEYISKKPFGQGDIFRVITHSETYGAESATEKLAKDLNSLISNIGVYTNELGYLEAIINKEEVFDKWHVLKKRWKKESSKEESAQVAATIHTVEENLQNGSFVREMTEQGALYFLFSGAYRSYSNKEPIEVKRDLNKFLVLQPLPLNITYIVEKYDRLTRKLVLKGKGQLAKDRLDQLLLNKMVRGIKDKINLKVELNVFYVEHLYFDQYGWLEKADQNVKVKIPGFYMTESEQKLVEIDRYE</sequence>